<dbReference type="InterPro" id="IPR023485">
    <property type="entry name" value="Ptyr_pPase"/>
</dbReference>
<feature type="active site" description="Nucleophile" evidence="6">
    <location>
        <position position="8"/>
    </location>
</feature>
<dbReference type="RefSeq" id="WP_115100803.1">
    <property type="nucleotide sequence ID" value="NZ_QHKS01000006.1"/>
</dbReference>
<evidence type="ECO:0000256" key="2">
    <source>
        <dbReference type="ARBA" id="ARBA00013064"/>
    </source>
</evidence>
<reference evidence="9" key="1">
    <citation type="submission" date="2018-05" db="EMBL/GenBank/DDBJ databases">
        <authorList>
            <person name="Feng T."/>
        </authorList>
    </citation>
    <scope>NUCLEOTIDE SEQUENCE [LARGE SCALE GENOMIC DNA]</scope>
    <source>
        <strain evidence="9">S27</strain>
    </source>
</reference>
<dbReference type="PANTHER" id="PTHR11717">
    <property type="entry name" value="LOW MOLECULAR WEIGHT PROTEIN TYROSINE PHOSPHATASE"/>
    <property type="match status" value="1"/>
</dbReference>
<dbReference type="EC" id="3.1.3.48" evidence="2"/>
<dbReference type="OrthoDB" id="9784339at2"/>
<feature type="active site" evidence="6">
    <location>
        <position position="14"/>
    </location>
</feature>
<evidence type="ECO:0000259" key="7">
    <source>
        <dbReference type="SMART" id="SM00226"/>
    </source>
</evidence>
<comment type="similarity">
    <text evidence="1">Belongs to the low molecular weight phosphotyrosine protein phosphatase family.</text>
</comment>
<protein>
    <recommendedName>
        <fullName evidence="2">protein-tyrosine-phosphatase</fullName>
        <ecNumber evidence="2">3.1.3.48</ecNumber>
    </recommendedName>
</protein>
<dbReference type="SUPFAM" id="SSF52788">
    <property type="entry name" value="Phosphotyrosine protein phosphatases I"/>
    <property type="match status" value="1"/>
</dbReference>
<dbReference type="InterPro" id="IPR017867">
    <property type="entry name" value="Tyr_phospatase_low_mol_wt"/>
</dbReference>
<dbReference type="Proteomes" id="UP000254875">
    <property type="component" value="Unassembled WGS sequence"/>
</dbReference>
<dbReference type="InterPro" id="IPR050438">
    <property type="entry name" value="LMW_PTPase"/>
</dbReference>
<evidence type="ECO:0000256" key="5">
    <source>
        <dbReference type="ARBA" id="ARBA00051722"/>
    </source>
</evidence>
<feature type="active site" description="Proton donor" evidence="6">
    <location>
        <position position="113"/>
    </location>
</feature>
<gene>
    <name evidence="8" type="ORF">DLM46_11040</name>
</gene>
<feature type="domain" description="Phosphotyrosine protein phosphatase I" evidence="7">
    <location>
        <begin position="2"/>
        <end position="139"/>
    </location>
</feature>
<evidence type="ECO:0000313" key="9">
    <source>
        <dbReference type="Proteomes" id="UP000254875"/>
    </source>
</evidence>
<dbReference type="CDD" id="cd16343">
    <property type="entry name" value="LMWPTP"/>
    <property type="match status" value="1"/>
</dbReference>
<dbReference type="InterPro" id="IPR036196">
    <property type="entry name" value="Ptyr_pPase_sf"/>
</dbReference>
<comment type="catalytic activity">
    <reaction evidence="5">
        <text>O-phospho-L-tyrosyl-[protein] + H2O = L-tyrosyl-[protein] + phosphate</text>
        <dbReference type="Rhea" id="RHEA:10684"/>
        <dbReference type="Rhea" id="RHEA-COMP:10136"/>
        <dbReference type="Rhea" id="RHEA-COMP:20101"/>
        <dbReference type="ChEBI" id="CHEBI:15377"/>
        <dbReference type="ChEBI" id="CHEBI:43474"/>
        <dbReference type="ChEBI" id="CHEBI:46858"/>
        <dbReference type="ChEBI" id="CHEBI:61978"/>
        <dbReference type="EC" id="3.1.3.48"/>
    </reaction>
</comment>
<evidence type="ECO:0000256" key="6">
    <source>
        <dbReference type="PIRSR" id="PIRSR617867-1"/>
    </source>
</evidence>
<comment type="caution">
    <text evidence="8">The sequence shown here is derived from an EMBL/GenBank/DDBJ whole genome shotgun (WGS) entry which is preliminary data.</text>
</comment>
<accession>A0A370NB80</accession>
<dbReference type="Gene3D" id="3.40.50.2300">
    <property type="match status" value="1"/>
</dbReference>
<dbReference type="SMART" id="SM00226">
    <property type="entry name" value="LMWPc"/>
    <property type="match status" value="1"/>
</dbReference>
<proteinExistence type="inferred from homology"/>
<dbReference type="Pfam" id="PF01451">
    <property type="entry name" value="LMWPc"/>
    <property type="match status" value="1"/>
</dbReference>
<name>A0A370NB80_9BURK</name>
<keyword evidence="9" id="KW-1185">Reference proteome</keyword>
<dbReference type="PRINTS" id="PR00719">
    <property type="entry name" value="LMWPTPASE"/>
</dbReference>
<keyword evidence="4" id="KW-0904">Protein phosphatase</keyword>
<dbReference type="GO" id="GO:0004725">
    <property type="term" value="F:protein tyrosine phosphatase activity"/>
    <property type="evidence" value="ECO:0007669"/>
    <property type="project" value="UniProtKB-EC"/>
</dbReference>
<organism evidence="8 9">
    <name type="scientific">Paraburkholderia lacunae</name>
    <dbReference type="NCBI Taxonomy" id="2211104"/>
    <lineage>
        <taxon>Bacteria</taxon>
        <taxon>Pseudomonadati</taxon>
        <taxon>Pseudomonadota</taxon>
        <taxon>Betaproteobacteria</taxon>
        <taxon>Burkholderiales</taxon>
        <taxon>Burkholderiaceae</taxon>
        <taxon>Paraburkholderia</taxon>
    </lineage>
</organism>
<dbReference type="EMBL" id="QHKS01000006">
    <property type="protein sequence ID" value="RDK02778.1"/>
    <property type="molecule type" value="Genomic_DNA"/>
</dbReference>
<evidence type="ECO:0000256" key="1">
    <source>
        <dbReference type="ARBA" id="ARBA00011063"/>
    </source>
</evidence>
<evidence type="ECO:0000256" key="4">
    <source>
        <dbReference type="ARBA" id="ARBA00022912"/>
    </source>
</evidence>
<dbReference type="AlphaFoldDB" id="A0A370NB80"/>
<evidence type="ECO:0000256" key="3">
    <source>
        <dbReference type="ARBA" id="ARBA00022801"/>
    </source>
</evidence>
<sequence length="153" mass="16771">MNTILVLCTGNICRSPMAAALLAKAMPQIRFFSAGTAAVIGAAADKTAVALLRETKVDISNHRSQQLSSWMLTAADLVIVMDEGQRNFVETLHPVCKGKVFRLCEFANADIPDPYRKGEAAFRHSLQMIQEGVAHWAKNLTRLTNKKNSASEQ</sequence>
<keyword evidence="3" id="KW-0378">Hydrolase</keyword>
<dbReference type="PANTHER" id="PTHR11717:SF31">
    <property type="entry name" value="LOW MOLECULAR WEIGHT PROTEIN-TYROSINE-PHOSPHATASE ETP-RELATED"/>
    <property type="match status" value="1"/>
</dbReference>
<evidence type="ECO:0000313" key="8">
    <source>
        <dbReference type="EMBL" id="RDK02778.1"/>
    </source>
</evidence>